<dbReference type="OrthoDB" id="7429125at2"/>
<dbReference type="RefSeq" id="WP_115492212.1">
    <property type="nucleotide sequence ID" value="NZ_JACHWW010000001.1"/>
</dbReference>
<dbReference type="AlphaFoldDB" id="A0A395LLZ8"/>
<feature type="transmembrane region" description="Helical" evidence="1">
    <location>
        <begin position="12"/>
        <end position="31"/>
    </location>
</feature>
<feature type="transmembrane region" description="Helical" evidence="1">
    <location>
        <begin position="103"/>
        <end position="122"/>
    </location>
</feature>
<proteinExistence type="predicted"/>
<reference evidence="2 3" key="1">
    <citation type="submission" date="2018-07" db="EMBL/GenBank/DDBJ databases">
        <title>Erythrobacter nanhaiensis sp. nov., a novel member of the genus Erythrobacter isolated from the South China Sea.</title>
        <authorList>
            <person name="Chen X."/>
            <person name="Liu J."/>
        </authorList>
    </citation>
    <scope>NUCLEOTIDE SEQUENCE [LARGE SCALE GENOMIC DNA]</scope>
    <source>
        <strain evidence="2 3">S-5</strain>
    </source>
</reference>
<dbReference type="Proteomes" id="UP000254101">
    <property type="component" value="Unassembled WGS sequence"/>
</dbReference>
<name>A0A395LLZ8_9SPHN</name>
<evidence type="ECO:0000313" key="2">
    <source>
        <dbReference type="EMBL" id="RDS77982.1"/>
    </source>
</evidence>
<gene>
    <name evidence="2" type="ORF">DL238_10475</name>
</gene>
<organism evidence="2 3">
    <name type="scientific">Alteriqipengyuania lutimaris</name>
    <dbReference type="NCBI Taxonomy" id="1538146"/>
    <lineage>
        <taxon>Bacteria</taxon>
        <taxon>Pseudomonadati</taxon>
        <taxon>Pseudomonadota</taxon>
        <taxon>Alphaproteobacteria</taxon>
        <taxon>Sphingomonadales</taxon>
        <taxon>Erythrobacteraceae</taxon>
        <taxon>Alteriqipengyuania</taxon>
    </lineage>
</organism>
<evidence type="ECO:0000256" key="1">
    <source>
        <dbReference type="SAM" id="Phobius"/>
    </source>
</evidence>
<keyword evidence="1" id="KW-1133">Transmembrane helix</keyword>
<dbReference type="EMBL" id="QRBB01000001">
    <property type="protein sequence ID" value="RDS77982.1"/>
    <property type="molecule type" value="Genomic_DNA"/>
</dbReference>
<protein>
    <submittedName>
        <fullName evidence="2">Uncharacterized protein</fullName>
    </submittedName>
</protein>
<feature type="transmembrane region" description="Helical" evidence="1">
    <location>
        <begin position="37"/>
        <end position="54"/>
    </location>
</feature>
<comment type="caution">
    <text evidence="2">The sequence shown here is derived from an EMBL/GenBank/DDBJ whole genome shotgun (WGS) entry which is preliminary data.</text>
</comment>
<feature type="transmembrane region" description="Helical" evidence="1">
    <location>
        <begin position="61"/>
        <end position="83"/>
    </location>
</feature>
<sequence>MADKSTLVRRHTVASWLALLGFAAWVATDLLGAPEPFAFVGLLVMLPAIIVMFATRKADEYVASLWAAGANTAFLLGVAYLVFAPFAVGFYSGWTGNGEAASFPAELASTIVLGAFLLGYFIKRFRGF</sequence>
<keyword evidence="1" id="KW-0812">Transmembrane</keyword>
<keyword evidence="3" id="KW-1185">Reference proteome</keyword>
<keyword evidence="1" id="KW-0472">Membrane</keyword>
<accession>A0A395LLZ8</accession>
<evidence type="ECO:0000313" key="3">
    <source>
        <dbReference type="Proteomes" id="UP000254101"/>
    </source>
</evidence>